<accession>A0A512HQZ9</accession>
<evidence type="ECO:0000259" key="3">
    <source>
        <dbReference type="Pfam" id="PF19843"/>
    </source>
</evidence>
<proteinExistence type="predicted"/>
<keyword evidence="5" id="KW-1185">Reference proteome</keyword>
<name>A0A512HQZ9_9ACTN</name>
<dbReference type="RefSeq" id="WP_307724441.1">
    <property type="nucleotide sequence ID" value="NZ_BJZQ01000001.1"/>
</dbReference>
<dbReference type="AlphaFoldDB" id="A0A512HQZ9"/>
<dbReference type="Pfam" id="PF19843">
    <property type="entry name" value="DUF6318"/>
    <property type="match status" value="1"/>
</dbReference>
<evidence type="ECO:0000256" key="2">
    <source>
        <dbReference type="SAM" id="SignalP"/>
    </source>
</evidence>
<feature type="domain" description="DUF6318" evidence="3">
    <location>
        <begin position="40"/>
        <end position="175"/>
    </location>
</feature>
<feature type="signal peptide" evidence="2">
    <location>
        <begin position="1"/>
        <end position="20"/>
    </location>
</feature>
<gene>
    <name evidence="4" type="ORF">AFL01nite_02080</name>
</gene>
<evidence type="ECO:0000313" key="4">
    <source>
        <dbReference type="EMBL" id="GEO87881.1"/>
    </source>
</evidence>
<organism evidence="4 5">
    <name type="scientific">Aeromicrobium flavum</name>
    <dbReference type="NCBI Taxonomy" id="416568"/>
    <lineage>
        <taxon>Bacteria</taxon>
        <taxon>Bacillati</taxon>
        <taxon>Actinomycetota</taxon>
        <taxon>Actinomycetes</taxon>
        <taxon>Propionibacteriales</taxon>
        <taxon>Nocardioidaceae</taxon>
        <taxon>Aeromicrobium</taxon>
    </lineage>
</organism>
<protein>
    <recommendedName>
        <fullName evidence="3">DUF6318 domain-containing protein</fullName>
    </recommendedName>
</protein>
<dbReference type="InterPro" id="IPR046281">
    <property type="entry name" value="DUF6318"/>
</dbReference>
<reference evidence="4 5" key="1">
    <citation type="submission" date="2019-07" db="EMBL/GenBank/DDBJ databases">
        <title>Whole genome shotgun sequence of Aeromicrobium flavum NBRC 107625.</title>
        <authorList>
            <person name="Hosoyama A."/>
            <person name="Uohara A."/>
            <person name="Ohji S."/>
            <person name="Ichikawa N."/>
        </authorList>
    </citation>
    <scope>NUCLEOTIDE SEQUENCE [LARGE SCALE GENOMIC DNA]</scope>
    <source>
        <strain evidence="4 5">NBRC 107625</strain>
    </source>
</reference>
<sequence>MRAPMIAVVAALALTLSACSEDDPPPPDPTSAATAPANPDATLPPMPEVASEFTPNGASTFVRYYVGVLSYAGQTGDVDELTRLSDSNCGGCSDYIRFFRETYAGGGWIRGRTWVNGDTQLWFDSSQDGETRATTSVRIAAGTLKPDSESNPTNAPASAHKVTFGLTFDGNWTMTQLVSGDPS</sequence>
<dbReference type="Proteomes" id="UP000321769">
    <property type="component" value="Unassembled WGS sequence"/>
</dbReference>
<feature type="region of interest" description="Disordered" evidence="1">
    <location>
        <begin position="19"/>
        <end position="45"/>
    </location>
</feature>
<feature type="chain" id="PRO_5038947530" description="DUF6318 domain-containing protein" evidence="2">
    <location>
        <begin position="21"/>
        <end position="183"/>
    </location>
</feature>
<dbReference type="PROSITE" id="PS51257">
    <property type="entry name" value="PROKAR_LIPOPROTEIN"/>
    <property type="match status" value="1"/>
</dbReference>
<evidence type="ECO:0000313" key="5">
    <source>
        <dbReference type="Proteomes" id="UP000321769"/>
    </source>
</evidence>
<dbReference type="EMBL" id="BJZQ01000001">
    <property type="protein sequence ID" value="GEO87881.1"/>
    <property type="molecule type" value="Genomic_DNA"/>
</dbReference>
<keyword evidence="2" id="KW-0732">Signal</keyword>
<feature type="compositionally biased region" description="Low complexity" evidence="1">
    <location>
        <begin position="30"/>
        <end position="41"/>
    </location>
</feature>
<evidence type="ECO:0000256" key="1">
    <source>
        <dbReference type="SAM" id="MobiDB-lite"/>
    </source>
</evidence>
<comment type="caution">
    <text evidence="4">The sequence shown here is derived from an EMBL/GenBank/DDBJ whole genome shotgun (WGS) entry which is preliminary data.</text>
</comment>